<dbReference type="EMBL" id="CAHPQX010000026">
    <property type="protein sequence ID" value="CAB5590352.1"/>
    <property type="molecule type" value="Genomic_DNA"/>
</dbReference>
<feature type="transmembrane region" description="Helical" evidence="2">
    <location>
        <begin position="76"/>
        <end position="96"/>
    </location>
</feature>
<comment type="caution">
    <text evidence="3">The sequence shown here is derived from an EMBL/GenBank/DDBJ whole genome shotgun (WGS) entry which is preliminary data.</text>
</comment>
<evidence type="ECO:0000313" key="6">
    <source>
        <dbReference type="Proteomes" id="UP000837205"/>
    </source>
</evidence>
<keyword evidence="1" id="KW-0175">Coiled coil</keyword>
<gene>
    <name evidence="3" type="ORF">GHA_04514</name>
    <name evidence="4" type="ORF">TML_06011</name>
</gene>
<dbReference type="RefSeq" id="WP_239177793.1">
    <property type="nucleotide sequence ID" value="NZ_CAHPQT010000019.1"/>
</dbReference>
<dbReference type="Proteomes" id="UP000837205">
    <property type="component" value="Unassembled WGS sequence"/>
</dbReference>
<evidence type="ECO:0000256" key="1">
    <source>
        <dbReference type="SAM" id="Coils"/>
    </source>
</evidence>
<reference evidence="3" key="1">
    <citation type="submission" date="2020-05" db="EMBL/GenBank/DDBJ databases">
        <authorList>
            <person name="Delgado-Blas J."/>
        </authorList>
    </citation>
    <scope>NUCLEOTIDE SEQUENCE</scope>
    <source>
        <strain evidence="3">BB1459</strain>
        <strain evidence="4">BB1480</strain>
    </source>
</reference>
<evidence type="ECO:0000313" key="5">
    <source>
        <dbReference type="Proteomes" id="UP000834503"/>
    </source>
</evidence>
<organism evidence="3 5">
    <name type="scientific">Citrobacter werkmanii</name>
    <dbReference type="NCBI Taxonomy" id="67827"/>
    <lineage>
        <taxon>Bacteria</taxon>
        <taxon>Pseudomonadati</taxon>
        <taxon>Pseudomonadota</taxon>
        <taxon>Gammaproteobacteria</taxon>
        <taxon>Enterobacterales</taxon>
        <taxon>Enterobacteriaceae</taxon>
        <taxon>Citrobacter</taxon>
        <taxon>Citrobacter freundii complex</taxon>
    </lineage>
</organism>
<keyword evidence="2" id="KW-1133">Transmembrane helix</keyword>
<name>A0A9N8GTZ6_9ENTR</name>
<evidence type="ECO:0000256" key="2">
    <source>
        <dbReference type="SAM" id="Phobius"/>
    </source>
</evidence>
<keyword evidence="6" id="KW-1185">Reference proteome</keyword>
<dbReference type="Proteomes" id="UP000834503">
    <property type="component" value="Unassembled WGS sequence"/>
</dbReference>
<evidence type="ECO:0000313" key="4">
    <source>
        <dbReference type="EMBL" id="CAC9266366.1"/>
    </source>
</evidence>
<dbReference type="AlphaFoldDB" id="A0A9N8GTZ6"/>
<keyword evidence="2" id="KW-0472">Membrane</keyword>
<feature type="coiled-coil region" evidence="1">
    <location>
        <begin position="97"/>
        <end position="160"/>
    </location>
</feature>
<protein>
    <submittedName>
        <fullName evidence="3">Uncharacterized protein</fullName>
    </submittedName>
</protein>
<dbReference type="EMBL" id="CAIIUA010000005">
    <property type="protein sequence ID" value="CAC9266366.1"/>
    <property type="molecule type" value="Genomic_DNA"/>
</dbReference>
<accession>A0A9N8GTZ6</accession>
<sequence>MSDNSADVREDAKKRASNVVSDRLKDGFYGYLVTAFFIGNWQNIFMLFKSKKPIEETIKNITSQPDFLTQYFWSPILWGTVAAFIMPWVIVLYVRLVAKARSQIKSAEKAADIARENKLAAIALDTQEKIKKEANLIQILEEQKQENEKLKQEIAGNKLARSEFDNYFDKLNSLYTSTPKIENAEQFAHFFKKANENGIFQYYKGLNLAEQLMSGNMMKVIDSQAASPQITTKTPQM</sequence>
<evidence type="ECO:0000313" key="3">
    <source>
        <dbReference type="EMBL" id="CAB5590352.1"/>
    </source>
</evidence>
<keyword evidence="2" id="KW-0812">Transmembrane</keyword>
<proteinExistence type="predicted"/>
<feature type="transmembrane region" description="Helical" evidence="2">
    <location>
        <begin position="28"/>
        <end position="48"/>
    </location>
</feature>